<protein>
    <submittedName>
        <fullName evidence="2">SERPIN domain-containing protein</fullName>
    </submittedName>
</protein>
<evidence type="ECO:0000313" key="1">
    <source>
        <dbReference type="Proteomes" id="UP000095286"/>
    </source>
</evidence>
<sequence length="73" mass="8011">MCFTAIKSVSLAHADVAIDILKLLLKEGGKDSKVASPIRLVIVLSMTYAEAKGRTLEEMQKLLTNDVRSQTLH</sequence>
<proteinExistence type="predicted"/>
<organism evidence="1 2">
    <name type="scientific">Rhabditophanes sp. KR3021</name>
    <dbReference type="NCBI Taxonomy" id="114890"/>
    <lineage>
        <taxon>Eukaryota</taxon>
        <taxon>Metazoa</taxon>
        <taxon>Ecdysozoa</taxon>
        <taxon>Nematoda</taxon>
        <taxon>Chromadorea</taxon>
        <taxon>Rhabditida</taxon>
        <taxon>Tylenchina</taxon>
        <taxon>Panagrolaimomorpha</taxon>
        <taxon>Strongyloidoidea</taxon>
        <taxon>Alloionematidae</taxon>
        <taxon>Rhabditophanes</taxon>
    </lineage>
</organism>
<accession>A0AC35UGY8</accession>
<reference evidence="2" key="1">
    <citation type="submission" date="2016-11" db="UniProtKB">
        <authorList>
            <consortium name="WormBaseParasite"/>
        </authorList>
    </citation>
    <scope>IDENTIFICATION</scope>
    <source>
        <strain evidence="2">KR3021</strain>
    </source>
</reference>
<evidence type="ECO:0000313" key="2">
    <source>
        <dbReference type="WBParaSite" id="RSKR_0001140050.1"/>
    </source>
</evidence>
<name>A0AC35UGY8_9BILA</name>
<dbReference type="Proteomes" id="UP000095286">
    <property type="component" value="Unplaced"/>
</dbReference>
<dbReference type="WBParaSite" id="RSKR_0001140050.1">
    <property type="protein sequence ID" value="RSKR_0001140050.1"/>
    <property type="gene ID" value="RSKR_0001140050"/>
</dbReference>